<feature type="region of interest" description="Disordered" evidence="1">
    <location>
        <begin position="28"/>
        <end position="48"/>
    </location>
</feature>
<name>A0A1H8VL20_9GAMM</name>
<reference evidence="3 4" key="1">
    <citation type="submission" date="2016-10" db="EMBL/GenBank/DDBJ databases">
        <authorList>
            <person name="de Groot N.N."/>
        </authorList>
    </citation>
    <scope>NUCLEOTIDE SEQUENCE [LARGE SCALE GENOMIC DNA]</scope>
    <source>
        <strain evidence="3 4">CGMCC 1.6291</strain>
    </source>
</reference>
<protein>
    <submittedName>
        <fullName evidence="3">Outer membrane lipoprotein</fullName>
    </submittedName>
</protein>
<evidence type="ECO:0000313" key="3">
    <source>
        <dbReference type="EMBL" id="SEP15907.1"/>
    </source>
</evidence>
<evidence type="ECO:0000256" key="2">
    <source>
        <dbReference type="SAM" id="SignalP"/>
    </source>
</evidence>
<sequence>MRRTAMKTLPVIAATLLLTACATGPQFDTDGVNRDLQPRQAASDQARDEQVLWGGTILSVKPQQDTTQIEVLAYPLDRGHQPRIDRSSQGRFLIIADGYLEPADYAEGRQITVRGPLDDARTATIGEADYTYAVVRADDLHLWPRQSSGQARQEPRVNFGIGIGIMR</sequence>
<gene>
    <name evidence="3" type="ORF">SAMN04488052_11338</name>
</gene>
<dbReference type="InterPro" id="IPR004658">
    <property type="entry name" value="OMP_Slp"/>
</dbReference>
<dbReference type="PROSITE" id="PS51257">
    <property type="entry name" value="PROKAR_LIPOPROTEIN"/>
    <property type="match status" value="1"/>
</dbReference>
<keyword evidence="3" id="KW-0449">Lipoprotein</keyword>
<dbReference type="Pfam" id="PF03843">
    <property type="entry name" value="Slp"/>
    <property type="match status" value="1"/>
</dbReference>
<keyword evidence="2" id="KW-0732">Signal</keyword>
<feature type="signal peptide" evidence="2">
    <location>
        <begin position="1"/>
        <end position="22"/>
    </location>
</feature>
<accession>A0A1H8VL20</accession>
<dbReference type="PANTHER" id="PTHR37530">
    <property type="entry name" value="OUTER MEMBRANE PROTEIN SLP"/>
    <property type="match status" value="1"/>
</dbReference>
<keyword evidence="4" id="KW-1185">Reference proteome</keyword>
<dbReference type="RefSeq" id="WP_245754070.1">
    <property type="nucleotide sequence ID" value="NZ_FOEG01000013.1"/>
</dbReference>
<proteinExistence type="predicted"/>
<dbReference type="STRING" id="406100.SAMN04488052_11338"/>
<dbReference type="AlphaFoldDB" id="A0A1H8VL20"/>
<evidence type="ECO:0000313" key="4">
    <source>
        <dbReference type="Proteomes" id="UP000199657"/>
    </source>
</evidence>
<evidence type="ECO:0000256" key="1">
    <source>
        <dbReference type="SAM" id="MobiDB-lite"/>
    </source>
</evidence>
<feature type="chain" id="PRO_5011628828" evidence="2">
    <location>
        <begin position="23"/>
        <end position="167"/>
    </location>
</feature>
<organism evidence="3 4">
    <name type="scientific">Aquisalimonas asiatica</name>
    <dbReference type="NCBI Taxonomy" id="406100"/>
    <lineage>
        <taxon>Bacteria</taxon>
        <taxon>Pseudomonadati</taxon>
        <taxon>Pseudomonadota</taxon>
        <taxon>Gammaproteobacteria</taxon>
        <taxon>Chromatiales</taxon>
        <taxon>Ectothiorhodospiraceae</taxon>
        <taxon>Aquisalimonas</taxon>
    </lineage>
</organism>
<dbReference type="GO" id="GO:0019867">
    <property type="term" value="C:outer membrane"/>
    <property type="evidence" value="ECO:0007669"/>
    <property type="project" value="InterPro"/>
</dbReference>
<dbReference type="PIRSF" id="PIRSF004982">
    <property type="entry name" value="SlP"/>
    <property type="match status" value="1"/>
</dbReference>
<dbReference type="EMBL" id="FOEG01000013">
    <property type="protein sequence ID" value="SEP15907.1"/>
    <property type="molecule type" value="Genomic_DNA"/>
</dbReference>
<dbReference type="PANTHER" id="PTHR37530:SF1">
    <property type="entry name" value="OUTER MEMBRANE PROTEIN SLP"/>
    <property type="match status" value="1"/>
</dbReference>
<dbReference type="Proteomes" id="UP000199657">
    <property type="component" value="Unassembled WGS sequence"/>
</dbReference>